<keyword evidence="2" id="KW-1185">Reference proteome</keyword>
<dbReference type="GO" id="GO:0031146">
    <property type="term" value="P:SCF-dependent proteasomal ubiquitin-dependent protein catabolic process"/>
    <property type="evidence" value="ECO:0007669"/>
    <property type="project" value="TreeGrafter"/>
</dbReference>
<dbReference type="InterPro" id="IPR032675">
    <property type="entry name" value="LRR_dom_sf"/>
</dbReference>
<dbReference type="Proteomes" id="UP000013827">
    <property type="component" value="Unassembled WGS sequence"/>
</dbReference>
<sequence>AERASVLDADALSAVLRLLTLRAQLRVSAVCRTWREGAMLHFAHERNLDVRTGGAAIAGPYGVPGGAGRQRDADYTKLLTDAALSRLVAHRPRLEALLLMQCARLTDDGLAALHGCACLRRLNLAMCTGVTERGVAALIDALPALDDLELAGCSRVRLDVPALSAKFERFVELSEDADGLDAVQG</sequence>
<evidence type="ECO:0000313" key="1">
    <source>
        <dbReference type="EnsemblProtists" id="EOD36611"/>
    </source>
</evidence>
<name>A0A0D3KLH6_EMIH1</name>
<dbReference type="KEGG" id="ehx:EMIHUDRAFT_362343"/>
<dbReference type="PANTHER" id="PTHR13318:SF95">
    <property type="entry name" value="F-BOX PROTEIN YLR352W"/>
    <property type="match status" value="1"/>
</dbReference>
<dbReference type="STRING" id="2903.R1FLW3"/>
<dbReference type="GeneID" id="17281881"/>
<dbReference type="InterPro" id="IPR036047">
    <property type="entry name" value="F-box-like_dom_sf"/>
</dbReference>
<accession>A0A0D3KLH6</accession>
<dbReference type="RefSeq" id="XP_005789040.1">
    <property type="nucleotide sequence ID" value="XM_005788983.1"/>
</dbReference>
<dbReference type="PaxDb" id="2903-EOD36611"/>
<dbReference type="Gene3D" id="3.80.10.10">
    <property type="entry name" value="Ribonuclease Inhibitor"/>
    <property type="match status" value="1"/>
</dbReference>
<reference evidence="2" key="1">
    <citation type="journal article" date="2013" name="Nature">
        <title>Pan genome of the phytoplankton Emiliania underpins its global distribution.</title>
        <authorList>
            <person name="Read B.A."/>
            <person name="Kegel J."/>
            <person name="Klute M.J."/>
            <person name="Kuo A."/>
            <person name="Lefebvre S.C."/>
            <person name="Maumus F."/>
            <person name="Mayer C."/>
            <person name="Miller J."/>
            <person name="Monier A."/>
            <person name="Salamov A."/>
            <person name="Young J."/>
            <person name="Aguilar M."/>
            <person name="Claverie J.M."/>
            <person name="Frickenhaus S."/>
            <person name="Gonzalez K."/>
            <person name="Herman E.K."/>
            <person name="Lin Y.C."/>
            <person name="Napier J."/>
            <person name="Ogata H."/>
            <person name="Sarno A.F."/>
            <person name="Shmutz J."/>
            <person name="Schroeder D."/>
            <person name="de Vargas C."/>
            <person name="Verret F."/>
            <person name="von Dassow P."/>
            <person name="Valentin K."/>
            <person name="Van de Peer Y."/>
            <person name="Wheeler G."/>
            <person name="Dacks J.B."/>
            <person name="Delwiche C.F."/>
            <person name="Dyhrman S.T."/>
            <person name="Glockner G."/>
            <person name="John U."/>
            <person name="Richards T."/>
            <person name="Worden A.Z."/>
            <person name="Zhang X."/>
            <person name="Grigoriev I.V."/>
            <person name="Allen A.E."/>
            <person name="Bidle K."/>
            <person name="Borodovsky M."/>
            <person name="Bowler C."/>
            <person name="Brownlee C."/>
            <person name="Cock J.M."/>
            <person name="Elias M."/>
            <person name="Gladyshev V.N."/>
            <person name="Groth M."/>
            <person name="Guda C."/>
            <person name="Hadaegh A."/>
            <person name="Iglesias-Rodriguez M.D."/>
            <person name="Jenkins J."/>
            <person name="Jones B.M."/>
            <person name="Lawson T."/>
            <person name="Leese F."/>
            <person name="Lindquist E."/>
            <person name="Lobanov A."/>
            <person name="Lomsadze A."/>
            <person name="Malik S.B."/>
            <person name="Marsh M.E."/>
            <person name="Mackinder L."/>
            <person name="Mock T."/>
            <person name="Mueller-Roeber B."/>
            <person name="Pagarete A."/>
            <person name="Parker M."/>
            <person name="Probert I."/>
            <person name="Quesneville H."/>
            <person name="Raines C."/>
            <person name="Rensing S.A."/>
            <person name="Riano-Pachon D.M."/>
            <person name="Richier S."/>
            <person name="Rokitta S."/>
            <person name="Shiraiwa Y."/>
            <person name="Soanes D.M."/>
            <person name="van der Giezen M."/>
            <person name="Wahlund T.M."/>
            <person name="Williams B."/>
            <person name="Wilson W."/>
            <person name="Wolfe G."/>
            <person name="Wurch L.L."/>
        </authorList>
    </citation>
    <scope>NUCLEOTIDE SEQUENCE</scope>
</reference>
<evidence type="ECO:0000313" key="2">
    <source>
        <dbReference type="Proteomes" id="UP000013827"/>
    </source>
</evidence>
<protein>
    <recommendedName>
        <fullName evidence="3">F-box domain-containing protein</fullName>
    </recommendedName>
</protein>
<reference evidence="1" key="2">
    <citation type="submission" date="2024-10" db="UniProtKB">
        <authorList>
            <consortium name="EnsemblProtists"/>
        </authorList>
    </citation>
    <scope>IDENTIFICATION</scope>
</reference>
<dbReference type="PANTHER" id="PTHR13318">
    <property type="entry name" value="PARTNER OF PAIRED, ISOFORM B-RELATED"/>
    <property type="match status" value="1"/>
</dbReference>
<dbReference type="EnsemblProtists" id="EOD36611">
    <property type="protein sequence ID" value="EOD36611"/>
    <property type="gene ID" value="EMIHUDRAFT_362343"/>
</dbReference>
<evidence type="ECO:0008006" key="3">
    <source>
        <dbReference type="Google" id="ProtNLM"/>
    </source>
</evidence>
<dbReference type="GO" id="GO:0019005">
    <property type="term" value="C:SCF ubiquitin ligase complex"/>
    <property type="evidence" value="ECO:0007669"/>
    <property type="project" value="TreeGrafter"/>
</dbReference>
<dbReference type="SUPFAM" id="SSF81383">
    <property type="entry name" value="F-box domain"/>
    <property type="match status" value="1"/>
</dbReference>
<dbReference type="HOGENOM" id="CLU_1464978_0_0_1"/>
<dbReference type="OMA" id="HFAHERN"/>
<dbReference type="AlphaFoldDB" id="A0A0D3KLH6"/>
<proteinExistence type="predicted"/>
<dbReference type="SUPFAM" id="SSF52047">
    <property type="entry name" value="RNI-like"/>
    <property type="match status" value="1"/>
</dbReference>
<organism evidence="1 2">
    <name type="scientific">Emiliania huxleyi (strain CCMP1516)</name>
    <dbReference type="NCBI Taxonomy" id="280463"/>
    <lineage>
        <taxon>Eukaryota</taxon>
        <taxon>Haptista</taxon>
        <taxon>Haptophyta</taxon>
        <taxon>Prymnesiophyceae</taxon>
        <taxon>Isochrysidales</taxon>
        <taxon>Noelaerhabdaceae</taxon>
        <taxon>Emiliania</taxon>
    </lineage>
</organism>